<evidence type="ECO:0000313" key="2">
    <source>
        <dbReference type="EMBL" id="KAF9742719.1"/>
    </source>
</evidence>
<gene>
    <name evidence="2" type="primary">pol_16</name>
    <name evidence="2" type="ORF">NGRA_3613</name>
</gene>
<protein>
    <submittedName>
        <fullName evidence="2">Retrovirus-related Pol polyprotein from type-2 retrotransposable element R2DM</fullName>
    </submittedName>
</protein>
<sequence>WIGKFLKSTIKKWHIEIRSGSEMILEKKIERGILQGDSLSPLLFVLCMDPLSRKLNSKYPKVGVQTDSQSFVTNHLLFIDDLKLLAENEDNLKAMKEETKNFFCAVGLEMNREKSATNCAGCQEDAVFLEGSQGYKYLGITEDSSSAIKRETFEKVKAEIISRVDRLCMTKLNGVNMFRAI</sequence>
<dbReference type="InterPro" id="IPR000477">
    <property type="entry name" value="RT_dom"/>
</dbReference>
<organism evidence="2 3">
    <name type="scientific">Nosema granulosis</name>
    <dbReference type="NCBI Taxonomy" id="83296"/>
    <lineage>
        <taxon>Eukaryota</taxon>
        <taxon>Fungi</taxon>
        <taxon>Fungi incertae sedis</taxon>
        <taxon>Microsporidia</taxon>
        <taxon>Nosematidae</taxon>
        <taxon>Nosema</taxon>
    </lineage>
</organism>
<proteinExistence type="predicted"/>
<feature type="non-terminal residue" evidence="2">
    <location>
        <position position="1"/>
    </location>
</feature>
<dbReference type="Pfam" id="PF00078">
    <property type="entry name" value="RVT_1"/>
    <property type="match status" value="1"/>
</dbReference>
<dbReference type="InterPro" id="IPR043502">
    <property type="entry name" value="DNA/RNA_pol_sf"/>
</dbReference>
<dbReference type="Proteomes" id="UP000740883">
    <property type="component" value="Unassembled WGS sequence"/>
</dbReference>
<dbReference type="PANTHER" id="PTHR35450">
    <property type="entry name" value="REVERSE TRANSCRIPTASE DOMAIN-CONTAINING PROTEIN"/>
    <property type="match status" value="1"/>
</dbReference>
<evidence type="ECO:0000259" key="1">
    <source>
        <dbReference type="PROSITE" id="PS50878"/>
    </source>
</evidence>
<dbReference type="EMBL" id="SBJO01001648">
    <property type="protein sequence ID" value="KAF9742719.1"/>
    <property type="molecule type" value="Genomic_DNA"/>
</dbReference>
<dbReference type="PROSITE" id="PS50878">
    <property type="entry name" value="RT_POL"/>
    <property type="match status" value="1"/>
</dbReference>
<feature type="domain" description="Reverse transcriptase" evidence="1">
    <location>
        <begin position="1"/>
        <end position="142"/>
    </location>
</feature>
<name>A0A9P6KX03_9MICR</name>
<keyword evidence="3" id="KW-1185">Reference proteome</keyword>
<feature type="non-terminal residue" evidence="2">
    <location>
        <position position="181"/>
    </location>
</feature>
<dbReference type="AlphaFoldDB" id="A0A9P6KX03"/>
<evidence type="ECO:0000313" key="3">
    <source>
        <dbReference type="Proteomes" id="UP000740883"/>
    </source>
</evidence>
<accession>A0A9P6KX03</accession>
<dbReference type="PANTHER" id="PTHR35450:SF2">
    <property type="entry name" value="REVERSE TRANSCRIPTASE DOMAIN-CONTAINING PROTEIN"/>
    <property type="match status" value="1"/>
</dbReference>
<reference evidence="2 3" key="1">
    <citation type="journal article" date="2020" name="Genome Biol. Evol.">
        <title>Comparative genomics of strictly vertically transmitted, feminizing microsporidia endosymbionts of amphipod crustaceans.</title>
        <authorList>
            <person name="Cormier A."/>
            <person name="Chebbi M.A."/>
            <person name="Giraud I."/>
            <person name="Wattier R."/>
            <person name="Teixeira M."/>
            <person name="Gilbert C."/>
            <person name="Rigaud T."/>
            <person name="Cordaux R."/>
        </authorList>
    </citation>
    <scope>NUCLEOTIDE SEQUENCE [LARGE SCALE GENOMIC DNA]</scope>
    <source>
        <strain evidence="2 3">Ou3-Ou53</strain>
    </source>
</reference>
<comment type="caution">
    <text evidence="2">The sequence shown here is derived from an EMBL/GenBank/DDBJ whole genome shotgun (WGS) entry which is preliminary data.</text>
</comment>
<dbReference type="OrthoDB" id="2194416at2759"/>
<dbReference type="SUPFAM" id="SSF56672">
    <property type="entry name" value="DNA/RNA polymerases"/>
    <property type="match status" value="1"/>
</dbReference>